<dbReference type="GO" id="GO:0044550">
    <property type="term" value="P:secondary metabolite biosynthetic process"/>
    <property type="evidence" value="ECO:0007669"/>
    <property type="project" value="TreeGrafter"/>
</dbReference>
<dbReference type="GO" id="GO:0031177">
    <property type="term" value="F:phosphopantetheine binding"/>
    <property type="evidence" value="ECO:0007669"/>
    <property type="project" value="TreeGrafter"/>
</dbReference>
<dbReference type="InterPro" id="IPR042099">
    <property type="entry name" value="ANL_N_sf"/>
</dbReference>
<keyword evidence="1" id="KW-0596">Phosphopantetheine</keyword>
<keyword evidence="2" id="KW-0597">Phosphoprotein</keyword>
<dbReference type="GO" id="GO:0043041">
    <property type="term" value="P:amino acid activation for nonribosomal peptide biosynthetic process"/>
    <property type="evidence" value="ECO:0007669"/>
    <property type="project" value="TreeGrafter"/>
</dbReference>
<gene>
    <name evidence="5" type="ORF">PENNAL_c0042G03764</name>
</gene>
<dbReference type="GO" id="GO:0016874">
    <property type="term" value="F:ligase activity"/>
    <property type="evidence" value="ECO:0007669"/>
    <property type="project" value="UniProtKB-KW"/>
</dbReference>
<evidence type="ECO:0000256" key="2">
    <source>
        <dbReference type="ARBA" id="ARBA00022553"/>
    </source>
</evidence>
<dbReference type="AlphaFoldDB" id="A0A1V6Y0Z2"/>
<accession>A0A1V6Y0Z2</accession>
<sequence length="406" mass="44682">MRQLDVTAATLTPTVCSTFKPADVPSLRLLIFGGEAGNQKAHDLWRGIPMLANYYDPAEATIYCVCNTELSTSSHPVTNIGTPIGCRPWVVHPTDHHRLVPVGCVRELVTEGPLISQGYLNDLAKTNAVFVEDLAWTNTQRPSSFSSSSTRRRFYKTGDLVHYHADGTLQYLGRKDSQVKVHGHRIELGEVETHIKSLIPNVSQVAVELVQPPGRADRTLAAFICFSETISVAQESSDELLLPMADSMRSTLASHLEALVHAMPAYMIPTLFVPLHHLPLNLSAKADRSKLRRLLDHASVEALQTYRLASESPKQPPSSPLESRLHTLWSQVLDLPTHAIGVTDPFVQLGGDSITAIYLVARIAEYISEDDRTSGSDSVEPFTLIDDGNISLDSLLDKVTAQFDFE</sequence>
<dbReference type="EMBL" id="MOOB01000042">
    <property type="protein sequence ID" value="OQE80986.1"/>
    <property type="molecule type" value="Genomic_DNA"/>
</dbReference>
<dbReference type="GO" id="GO:0005737">
    <property type="term" value="C:cytoplasm"/>
    <property type="evidence" value="ECO:0007669"/>
    <property type="project" value="TreeGrafter"/>
</dbReference>
<dbReference type="Gene3D" id="3.40.50.12780">
    <property type="entry name" value="N-terminal domain of ligase-like"/>
    <property type="match status" value="1"/>
</dbReference>
<evidence type="ECO:0000313" key="5">
    <source>
        <dbReference type="EMBL" id="OQE80986.1"/>
    </source>
</evidence>
<dbReference type="InterPro" id="IPR036736">
    <property type="entry name" value="ACP-like_sf"/>
</dbReference>
<dbReference type="PANTHER" id="PTHR45527:SF1">
    <property type="entry name" value="FATTY ACID SYNTHASE"/>
    <property type="match status" value="1"/>
</dbReference>
<comment type="caution">
    <text evidence="5">The sequence shown here is derived from an EMBL/GenBank/DDBJ whole genome shotgun (WGS) entry which is preliminary data.</text>
</comment>
<organism evidence="5 6">
    <name type="scientific">Penicillium nalgiovense</name>
    <dbReference type="NCBI Taxonomy" id="60175"/>
    <lineage>
        <taxon>Eukaryota</taxon>
        <taxon>Fungi</taxon>
        <taxon>Dikarya</taxon>
        <taxon>Ascomycota</taxon>
        <taxon>Pezizomycotina</taxon>
        <taxon>Eurotiomycetes</taxon>
        <taxon>Eurotiomycetidae</taxon>
        <taxon>Eurotiales</taxon>
        <taxon>Aspergillaceae</taxon>
        <taxon>Penicillium</taxon>
    </lineage>
</organism>
<evidence type="ECO:0000256" key="3">
    <source>
        <dbReference type="ARBA" id="ARBA00022598"/>
    </source>
</evidence>
<evidence type="ECO:0000313" key="6">
    <source>
        <dbReference type="Proteomes" id="UP000191691"/>
    </source>
</evidence>
<dbReference type="InterPro" id="IPR009081">
    <property type="entry name" value="PP-bd_ACP"/>
</dbReference>
<dbReference type="SUPFAM" id="SSF47336">
    <property type="entry name" value="ACP-like"/>
    <property type="match status" value="1"/>
</dbReference>
<dbReference type="Gene3D" id="1.10.1200.10">
    <property type="entry name" value="ACP-like"/>
    <property type="match status" value="1"/>
</dbReference>
<reference evidence="6" key="1">
    <citation type="journal article" date="2017" name="Nat. Microbiol.">
        <title>Global analysis of biosynthetic gene clusters reveals vast potential of secondary metabolite production in Penicillium species.</title>
        <authorList>
            <person name="Nielsen J.C."/>
            <person name="Grijseels S."/>
            <person name="Prigent S."/>
            <person name="Ji B."/>
            <person name="Dainat J."/>
            <person name="Nielsen K.F."/>
            <person name="Frisvad J.C."/>
            <person name="Workman M."/>
            <person name="Nielsen J."/>
        </authorList>
    </citation>
    <scope>NUCLEOTIDE SEQUENCE [LARGE SCALE GENOMIC DNA]</scope>
    <source>
        <strain evidence="6">IBT 13039</strain>
    </source>
</reference>
<dbReference type="FunFam" id="3.30.300.30:FF:000015">
    <property type="entry name" value="Nonribosomal peptide synthase SidD"/>
    <property type="match status" value="1"/>
</dbReference>
<proteinExistence type="predicted"/>
<dbReference type="OMA" id="WITVING"/>
<dbReference type="STRING" id="60175.A0A1V6Y0Z2"/>
<dbReference type="InterPro" id="IPR045851">
    <property type="entry name" value="AMP-bd_C_sf"/>
</dbReference>
<feature type="domain" description="Carrier" evidence="4">
    <location>
        <begin position="316"/>
        <end position="403"/>
    </location>
</feature>
<evidence type="ECO:0000259" key="4">
    <source>
        <dbReference type="PROSITE" id="PS50075"/>
    </source>
</evidence>
<keyword evidence="3" id="KW-0436">Ligase</keyword>
<evidence type="ECO:0000256" key="1">
    <source>
        <dbReference type="ARBA" id="ARBA00022450"/>
    </source>
</evidence>
<dbReference type="PANTHER" id="PTHR45527">
    <property type="entry name" value="NONRIBOSOMAL PEPTIDE SYNTHETASE"/>
    <property type="match status" value="1"/>
</dbReference>
<dbReference type="PROSITE" id="PS50075">
    <property type="entry name" value="CARRIER"/>
    <property type="match status" value="1"/>
</dbReference>
<name>A0A1V6Y0Z2_PENNA</name>
<dbReference type="Gene3D" id="3.30.300.30">
    <property type="match status" value="1"/>
</dbReference>
<dbReference type="Pfam" id="PF00550">
    <property type="entry name" value="PP-binding"/>
    <property type="match status" value="1"/>
</dbReference>
<protein>
    <recommendedName>
        <fullName evidence="4">Carrier domain-containing protein</fullName>
    </recommendedName>
</protein>
<dbReference type="InterPro" id="IPR000873">
    <property type="entry name" value="AMP-dep_synth/lig_dom"/>
</dbReference>
<keyword evidence="6" id="KW-1185">Reference proteome</keyword>
<dbReference type="Proteomes" id="UP000191691">
    <property type="component" value="Unassembled WGS sequence"/>
</dbReference>
<dbReference type="SUPFAM" id="SSF56801">
    <property type="entry name" value="Acetyl-CoA synthetase-like"/>
    <property type="match status" value="1"/>
</dbReference>
<dbReference type="Pfam" id="PF00501">
    <property type="entry name" value="AMP-binding"/>
    <property type="match status" value="1"/>
</dbReference>